<evidence type="ECO:0000256" key="2">
    <source>
        <dbReference type="PROSITE-ProRule" id="PRU00252"/>
    </source>
</evidence>
<dbReference type="Gene3D" id="2.40.50.140">
    <property type="entry name" value="Nucleic acid-binding proteins"/>
    <property type="match status" value="1"/>
</dbReference>
<dbReference type="Proteomes" id="UP001576774">
    <property type="component" value="Unassembled WGS sequence"/>
</dbReference>
<name>A0ABV4WXN8_9CYAN</name>
<feature type="region of interest" description="Disordered" evidence="3">
    <location>
        <begin position="24"/>
        <end position="47"/>
    </location>
</feature>
<dbReference type="GO" id="GO:0003677">
    <property type="term" value="F:DNA binding"/>
    <property type="evidence" value="ECO:0007669"/>
    <property type="project" value="UniProtKB-KW"/>
</dbReference>
<dbReference type="RefSeq" id="WP_193979129.1">
    <property type="nucleotide sequence ID" value="NZ_JBHFNQ010000003.1"/>
</dbReference>
<keyword evidence="5" id="KW-1185">Reference proteome</keyword>
<keyword evidence="1 2" id="KW-0238">DNA-binding</keyword>
<dbReference type="SUPFAM" id="SSF50249">
    <property type="entry name" value="Nucleic acid-binding proteins"/>
    <property type="match status" value="1"/>
</dbReference>
<dbReference type="PROSITE" id="PS50935">
    <property type="entry name" value="SSB"/>
    <property type="match status" value="1"/>
</dbReference>
<evidence type="ECO:0000313" key="4">
    <source>
        <dbReference type="EMBL" id="MFB2875281.1"/>
    </source>
</evidence>
<evidence type="ECO:0000256" key="3">
    <source>
        <dbReference type="SAM" id="MobiDB-lite"/>
    </source>
</evidence>
<gene>
    <name evidence="4" type="ORF">ACE1CC_00150</name>
</gene>
<dbReference type="InterPro" id="IPR012340">
    <property type="entry name" value="NA-bd_OB-fold"/>
</dbReference>
<dbReference type="InterPro" id="IPR000424">
    <property type="entry name" value="Primosome_PriB/ssb"/>
</dbReference>
<evidence type="ECO:0000256" key="1">
    <source>
        <dbReference type="ARBA" id="ARBA00023125"/>
    </source>
</evidence>
<reference evidence="4 5" key="1">
    <citation type="submission" date="2024-09" db="EMBL/GenBank/DDBJ databases">
        <title>Floridaenema gen nov. (Aerosakkonemataceae, Aerosakkonematales ord. nov., Cyanobacteria) from benthic tropical and subtropical fresh waters, with the description of four new species.</title>
        <authorList>
            <person name="Moretto J.A."/>
            <person name="Berthold D.E."/>
            <person name="Lefler F.W."/>
            <person name="Huang I.-S."/>
            <person name="Laughinghouse H. IV."/>
        </authorList>
    </citation>
    <scope>NUCLEOTIDE SEQUENCE [LARGE SCALE GENOMIC DNA]</scope>
    <source>
        <strain evidence="4 5">BLCC-F46</strain>
    </source>
</reference>
<evidence type="ECO:0000313" key="5">
    <source>
        <dbReference type="Proteomes" id="UP001576774"/>
    </source>
</evidence>
<dbReference type="Pfam" id="PF00436">
    <property type="entry name" value="SSB"/>
    <property type="match status" value="1"/>
</dbReference>
<comment type="caution">
    <text evidence="4">The sequence shown here is derived from an EMBL/GenBank/DDBJ whole genome shotgun (WGS) entry which is preliminary data.</text>
</comment>
<dbReference type="EMBL" id="JBHFNQ010000003">
    <property type="protein sequence ID" value="MFB2875281.1"/>
    <property type="molecule type" value="Genomic_DNA"/>
</dbReference>
<sequence>MNNCTLALTISELPEVRYTANGDKTGQSVGEFYSPHHHEKSQPSPPSEIKIITWGESLTEQLYNLEIGRQYIISGRLSTNTVERAEGFKEKRVELIAERIFGV</sequence>
<protein>
    <submittedName>
        <fullName evidence="4">Single-stranded DNA-binding protein</fullName>
    </submittedName>
</protein>
<proteinExistence type="predicted"/>
<organism evidence="4 5">
    <name type="scientific">Floridaenema aerugineum BLCC-F46</name>
    <dbReference type="NCBI Taxonomy" id="3153654"/>
    <lineage>
        <taxon>Bacteria</taxon>
        <taxon>Bacillati</taxon>
        <taxon>Cyanobacteriota</taxon>
        <taxon>Cyanophyceae</taxon>
        <taxon>Oscillatoriophycideae</taxon>
        <taxon>Aerosakkonematales</taxon>
        <taxon>Aerosakkonemataceae</taxon>
        <taxon>Floridanema</taxon>
        <taxon>Floridanema aerugineum</taxon>
    </lineage>
</organism>
<accession>A0ABV4WXN8</accession>